<dbReference type="EMBL" id="JAPNUD010000061">
    <property type="protein sequence ID" value="MDA0643222.1"/>
    <property type="molecule type" value="Genomic_DNA"/>
</dbReference>
<protein>
    <submittedName>
        <fullName evidence="2">Alpha/beta hydrolase</fullName>
    </submittedName>
</protein>
<keyword evidence="2" id="KW-0378">Hydrolase</keyword>
<dbReference type="InterPro" id="IPR050266">
    <property type="entry name" value="AB_hydrolase_sf"/>
</dbReference>
<comment type="caution">
    <text evidence="2">The sequence shown here is derived from an EMBL/GenBank/DDBJ whole genome shotgun (WGS) entry which is preliminary data.</text>
</comment>
<dbReference type="InterPro" id="IPR029058">
    <property type="entry name" value="AB_hydrolase_fold"/>
</dbReference>
<dbReference type="InterPro" id="IPR000073">
    <property type="entry name" value="AB_hydrolase_1"/>
</dbReference>
<evidence type="ECO:0000313" key="2">
    <source>
        <dbReference type="EMBL" id="MDA0643222.1"/>
    </source>
</evidence>
<evidence type="ECO:0000259" key="1">
    <source>
        <dbReference type="Pfam" id="PF00561"/>
    </source>
</evidence>
<dbReference type="GO" id="GO:0016787">
    <property type="term" value="F:hydrolase activity"/>
    <property type="evidence" value="ECO:0007669"/>
    <property type="project" value="UniProtKB-KW"/>
</dbReference>
<organism evidence="2 3">
    <name type="scientific">Nonomuraea ferruginea</name>
    <dbReference type="NCBI Taxonomy" id="46174"/>
    <lineage>
        <taxon>Bacteria</taxon>
        <taxon>Bacillati</taxon>
        <taxon>Actinomycetota</taxon>
        <taxon>Actinomycetes</taxon>
        <taxon>Streptosporangiales</taxon>
        <taxon>Streptosporangiaceae</taxon>
        <taxon>Nonomuraea</taxon>
    </lineage>
</organism>
<evidence type="ECO:0000313" key="3">
    <source>
        <dbReference type="Proteomes" id="UP001212498"/>
    </source>
</evidence>
<dbReference type="RefSeq" id="WP_271277560.1">
    <property type="nucleotide sequence ID" value="NZ_BAABFD010000020.1"/>
</dbReference>
<keyword evidence="3" id="KW-1185">Reference proteome</keyword>
<dbReference type="SUPFAM" id="SSF53474">
    <property type="entry name" value="alpha/beta-Hydrolases"/>
    <property type="match status" value="1"/>
</dbReference>
<feature type="domain" description="AB hydrolase-1" evidence="1">
    <location>
        <begin position="21"/>
        <end position="251"/>
    </location>
</feature>
<dbReference type="Proteomes" id="UP001212498">
    <property type="component" value="Unassembled WGS sequence"/>
</dbReference>
<sequence length="303" mass="31952">METILDGDIPIAVHDHGGDGPPLLLLHGAGGNLLNWRQVATHLSGVRAVAVDLRGHGRSGDGPWTWKAVLDDLEHVVAALGLGEPAVAGHSLGGMLAGLWAARHPACPAAVSLDGHRAAETHPANYAGLDAGQVTAGLATLHEMFSRQAEAAAAPMTAEQAEAFLDGQRAFAAAQNADPDDWEESVRRNLRPHDGGFLLRPDPGVTSALRELPEFADALPVFRRLTGPFLIVNATRNPPVPPPLVPLMDAYRAGLRRDLAALAAERPTIEVREIDAGHGMVAERPAEVAALITGFVHRHSRAA</sequence>
<dbReference type="PANTHER" id="PTHR43798:SF33">
    <property type="entry name" value="HYDROLASE, PUTATIVE (AFU_ORTHOLOGUE AFUA_2G14860)-RELATED"/>
    <property type="match status" value="1"/>
</dbReference>
<name>A0ABT4T145_9ACTN</name>
<gene>
    <name evidence="2" type="ORF">OUY24_21560</name>
</gene>
<dbReference type="Pfam" id="PF00561">
    <property type="entry name" value="Abhydrolase_1"/>
    <property type="match status" value="1"/>
</dbReference>
<dbReference type="PANTHER" id="PTHR43798">
    <property type="entry name" value="MONOACYLGLYCEROL LIPASE"/>
    <property type="match status" value="1"/>
</dbReference>
<dbReference type="Gene3D" id="3.40.50.1820">
    <property type="entry name" value="alpha/beta hydrolase"/>
    <property type="match status" value="1"/>
</dbReference>
<proteinExistence type="predicted"/>
<accession>A0ABT4T145</accession>
<reference evidence="2 3" key="1">
    <citation type="submission" date="2022-11" db="EMBL/GenBank/DDBJ databases">
        <title>Nonomuraea corallina sp. nov., a new species of the genus Nonomuraea isolated from sea side sediment in Thai sea.</title>
        <authorList>
            <person name="Ngamcharungchit C."/>
            <person name="Matsumoto A."/>
            <person name="Suriyachadkun C."/>
            <person name="Panbangred W."/>
            <person name="Inahashi Y."/>
            <person name="Intra B."/>
        </authorList>
    </citation>
    <scope>NUCLEOTIDE SEQUENCE [LARGE SCALE GENOMIC DNA]</scope>
    <source>
        <strain evidence="2 3">DSM 43553</strain>
    </source>
</reference>